<dbReference type="AlphaFoldDB" id="A0A8C4R0A6"/>
<dbReference type="Proteomes" id="UP000694388">
    <property type="component" value="Unplaced"/>
</dbReference>
<accession>A0A8C4R0A6</accession>
<sequence>MCQACQLSGIYCGKISLLKMFLKPEAVFSFAHISRLPLLRSCYLLRRNIFLHLHRTLSTPSKPKNFTRYELALQEPPLIMPEFFNVSKDVLDKWAHMEKYNIDVNAELEQIEVSTLVQQCRLLRHSVASLWRCLFSVACSLSLARLYPAGCWEGMELLVCGEYVLFKGNMDASRFRAWRDRALLPEYSW</sequence>
<evidence type="ECO:0000313" key="2">
    <source>
        <dbReference type="Proteomes" id="UP000694388"/>
    </source>
</evidence>
<reference evidence="1" key="1">
    <citation type="submission" date="2025-08" db="UniProtKB">
        <authorList>
            <consortium name="Ensembl"/>
        </authorList>
    </citation>
    <scope>IDENTIFICATION</scope>
</reference>
<organism evidence="1 2">
    <name type="scientific">Eptatretus burgeri</name>
    <name type="common">Inshore hagfish</name>
    <dbReference type="NCBI Taxonomy" id="7764"/>
    <lineage>
        <taxon>Eukaryota</taxon>
        <taxon>Metazoa</taxon>
        <taxon>Chordata</taxon>
        <taxon>Craniata</taxon>
        <taxon>Vertebrata</taxon>
        <taxon>Cyclostomata</taxon>
        <taxon>Myxini</taxon>
        <taxon>Myxiniformes</taxon>
        <taxon>Myxinidae</taxon>
        <taxon>Eptatretinae</taxon>
        <taxon>Eptatretus</taxon>
    </lineage>
</organism>
<name>A0A8C4R0A6_EPTBU</name>
<protein>
    <submittedName>
        <fullName evidence="1">Uncharacterized protein</fullName>
    </submittedName>
</protein>
<evidence type="ECO:0000313" key="1">
    <source>
        <dbReference type="Ensembl" id="ENSEBUP00000023113.1"/>
    </source>
</evidence>
<keyword evidence="2" id="KW-1185">Reference proteome</keyword>
<dbReference type="Ensembl" id="ENSEBUT00000023689.1">
    <property type="protein sequence ID" value="ENSEBUP00000023113.1"/>
    <property type="gene ID" value="ENSEBUG00000014245.1"/>
</dbReference>
<reference evidence="1" key="2">
    <citation type="submission" date="2025-09" db="UniProtKB">
        <authorList>
            <consortium name="Ensembl"/>
        </authorList>
    </citation>
    <scope>IDENTIFICATION</scope>
</reference>
<proteinExistence type="predicted"/>